<dbReference type="InterPro" id="IPR016187">
    <property type="entry name" value="CTDL_fold"/>
</dbReference>
<feature type="chain" id="PRO_5047312826" evidence="1">
    <location>
        <begin position="18"/>
        <end position="210"/>
    </location>
</feature>
<evidence type="ECO:0000256" key="1">
    <source>
        <dbReference type="SAM" id="SignalP"/>
    </source>
</evidence>
<evidence type="ECO:0000259" key="2">
    <source>
        <dbReference type="PROSITE" id="PS50041"/>
    </source>
</evidence>
<dbReference type="Gene3D" id="3.10.100.10">
    <property type="entry name" value="Mannose-Binding Protein A, subunit A"/>
    <property type="match status" value="1"/>
</dbReference>
<evidence type="ECO:0000313" key="4">
    <source>
        <dbReference type="Proteomes" id="UP001164746"/>
    </source>
</evidence>
<keyword evidence="4" id="KW-1185">Reference proteome</keyword>
<accession>A0ABY7FT79</accession>
<dbReference type="SUPFAM" id="SSF56436">
    <property type="entry name" value="C-type lectin-like"/>
    <property type="match status" value="1"/>
</dbReference>
<dbReference type="InterPro" id="IPR016186">
    <property type="entry name" value="C-type_lectin-like/link_sf"/>
</dbReference>
<dbReference type="EMBL" id="CP111024">
    <property type="protein sequence ID" value="WAR24023.1"/>
    <property type="molecule type" value="Genomic_DNA"/>
</dbReference>
<sequence>MDIGVVLVVCSIYFVESVALCPAGCENGWSFHDDFCYQVIHAHAHFEAAKAICEVKGAELTSLWLPLEVEFVLEQLNQLNLTKPSAWIGVGVARGNKWVWLDGSGSLDQAIHKIYVPDEMNISDNGIYLRKNPGQTIFERLWPPIVDVINMEISTATYHLATIDVAHETDCAYRCYTIDECRAFIVTCKSSRKCNVRLCELMAGLAKLQL</sequence>
<keyword evidence="1" id="KW-0732">Signal</keyword>
<name>A0ABY7FT79_MYAAR</name>
<protein>
    <submittedName>
        <fullName evidence="3">ATRN1-like protein</fullName>
    </submittedName>
</protein>
<dbReference type="InterPro" id="IPR001304">
    <property type="entry name" value="C-type_lectin-like"/>
</dbReference>
<reference evidence="3" key="1">
    <citation type="submission" date="2022-11" db="EMBL/GenBank/DDBJ databases">
        <title>Centuries of genome instability and evolution in soft-shell clam transmissible cancer (bioRxiv).</title>
        <authorList>
            <person name="Hart S.F.M."/>
            <person name="Yonemitsu M.A."/>
            <person name="Giersch R.M."/>
            <person name="Beal B.F."/>
            <person name="Arriagada G."/>
            <person name="Davis B.W."/>
            <person name="Ostrander E.A."/>
            <person name="Goff S.P."/>
            <person name="Metzger M.J."/>
        </authorList>
    </citation>
    <scope>NUCLEOTIDE SEQUENCE</scope>
    <source>
        <strain evidence="3">MELC-2E11</strain>
        <tissue evidence="3">Siphon/mantle</tissue>
    </source>
</reference>
<dbReference type="SMART" id="SM00034">
    <property type="entry name" value="CLECT"/>
    <property type="match status" value="1"/>
</dbReference>
<dbReference type="PROSITE" id="PS50041">
    <property type="entry name" value="C_TYPE_LECTIN_2"/>
    <property type="match status" value="1"/>
</dbReference>
<organism evidence="3 4">
    <name type="scientific">Mya arenaria</name>
    <name type="common">Soft-shell clam</name>
    <dbReference type="NCBI Taxonomy" id="6604"/>
    <lineage>
        <taxon>Eukaryota</taxon>
        <taxon>Metazoa</taxon>
        <taxon>Spiralia</taxon>
        <taxon>Lophotrochozoa</taxon>
        <taxon>Mollusca</taxon>
        <taxon>Bivalvia</taxon>
        <taxon>Autobranchia</taxon>
        <taxon>Heteroconchia</taxon>
        <taxon>Euheterodonta</taxon>
        <taxon>Imparidentia</taxon>
        <taxon>Neoheterodontei</taxon>
        <taxon>Myida</taxon>
        <taxon>Myoidea</taxon>
        <taxon>Myidae</taxon>
        <taxon>Mya</taxon>
    </lineage>
</organism>
<dbReference type="Proteomes" id="UP001164746">
    <property type="component" value="Chromosome 13"/>
</dbReference>
<evidence type="ECO:0000313" key="3">
    <source>
        <dbReference type="EMBL" id="WAR24023.1"/>
    </source>
</evidence>
<proteinExistence type="predicted"/>
<gene>
    <name evidence="3" type="ORF">MAR_037692</name>
</gene>
<feature type="signal peptide" evidence="1">
    <location>
        <begin position="1"/>
        <end position="17"/>
    </location>
</feature>
<feature type="domain" description="C-type lectin" evidence="2">
    <location>
        <begin position="32"/>
        <end position="142"/>
    </location>
</feature>